<dbReference type="RefSeq" id="WP_085234299.1">
    <property type="nucleotide sequence ID" value="NZ_AP022613.1"/>
</dbReference>
<protein>
    <submittedName>
        <fullName evidence="1">Uncharacterized protein</fullName>
    </submittedName>
</protein>
<dbReference type="OrthoDB" id="4634877at2"/>
<gene>
    <name evidence="1" type="ORF">MCNS_23620</name>
</gene>
<reference evidence="1 2" key="1">
    <citation type="journal article" date="2019" name="Emerg. Microbes Infect.">
        <title>Comprehensive subspecies identification of 175 nontuberculous mycobacteria species based on 7547 genomic profiles.</title>
        <authorList>
            <person name="Matsumoto Y."/>
            <person name="Kinjo T."/>
            <person name="Motooka D."/>
            <person name="Nabeya D."/>
            <person name="Jung N."/>
            <person name="Uechi K."/>
            <person name="Horii T."/>
            <person name="Iida T."/>
            <person name="Fujita J."/>
            <person name="Nakamura S."/>
        </authorList>
    </citation>
    <scope>NUCLEOTIDE SEQUENCE [LARGE SCALE GENOMIC DNA]</scope>
    <source>
        <strain evidence="1 2">JCM 14738</strain>
    </source>
</reference>
<keyword evidence="2" id="KW-1185">Reference proteome</keyword>
<dbReference type="EMBL" id="AP022613">
    <property type="protein sequence ID" value="BBZ39299.1"/>
    <property type="molecule type" value="Genomic_DNA"/>
</dbReference>
<accession>A0A1X1T3V9</accession>
<name>A0A1X1T3V9_9MYCO</name>
<sequence length="237" mass="26585">MSASVFQLPAIKHRRWTWPDWPAGLYEDADNYHYDGDAMTRNVFDECSHAVKTDAPLLLDNLVADRTIDLAWPTMAGAVVAAWSSWEYAESKLDRRRWVELFRANGYTVDREHAARPHEPIALWRGCVPAFIGINTRGNLVGVDWRGLPADPYGEIVESWYTPCSMNWTCDFSAARRFARRGPVGYREFGQIFAAVVEPEHLLAQVGNDYIVDPAGLSVTALSAISRDSPSAAAVRR</sequence>
<evidence type="ECO:0000313" key="1">
    <source>
        <dbReference type="EMBL" id="BBZ39299.1"/>
    </source>
</evidence>
<organism evidence="1 2">
    <name type="scientific">Mycobacterium conspicuum</name>
    <dbReference type="NCBI Taxonomy" id="44010"/>
    <lineage>
        <taxon>Bacteria</taxon>
        <taxon>Bacillati</taxon>
        <taxon>Actinomycetota</taxon>
        <taxon>Actinomycetes</taxon>
        <taxon>Mycobacteriales</taxon>
        <taxon>Mycobacteriaceae</taxon>
        <taxon>Mycobacterium</taxon>
    </lineage>
</organism>
<evidence type="ECO:0000313" key="2">
    <source>
        <dbReference type="Proteomes" id="UP000467385"/>
    </source>
</evidence>
<proteinExistence type="predicted"/>
<dbReference type="STRING" id="44010.AWC00_19045"/>
<dbReference type="AlphaFoldDB" id="A0A1X1T3V9"/>
<dbReference type="Proteomes" id="UP000467385">
    <property type="component" value="Chromosome"/>
</dbReference>